<dbReference type="PROSITE" id="PS00758">
    <property type="entry name" value="ARGE_DAPE_CPG2_1"/>
    <property type="match status" value="1"/>
</dbReference>
<name>A0ABV2Q3V0_9BURK</name>
<dbReference type="Pfam" id="PF00691">
    <property type="entry name" value="OmpA"/>
    <property type="match status" value="1"/>
</dbReference>
<dbReference type="InterPro" id="IPR050330">
    <property type="entry name" value="Bact_OuterMem_StrucFunc"/>
</dbReference>
<comment type="subcellular location">
    <subcellularLocation>
        <location evidence="1">Cell outer membrane</location>
    </subcellularLocation>
</comment>
<keyword evidence="9" id="KW-1185">Reference proteome</keyword>
<keyword evidence="6" id="KW-0732">Signal</keyword>
<dbReference type="CDD" id="cd07185">
    <property type="entry name" value="OmpA_C-like"/>
    <property type="match status" value="1"/>
</dbReference>
<sequence length="194" mass="20717">MRIFLAVVLLATLLGCAPATRVTLLPLPSKRPSSVEVKTTSETWAMTMPFEVANVTSRGSISADRTNAADVQQRHAALLAVQPAPPERFILYFAAGGWTLTPESEAAMGGILAQATARPGGEILIVGHTDTVGSLESNDTLSKQRASVIREQVIQRGFPPLLVQAVGRGEREPAIATGNGVDEPRNRRVEIVVR</sequence>
<evidence type="ECO:0000256" key="4">
    <source>
        <dbReference type="ARBA" id="ARBA00023237"/>
    </source>
</evidence>
<dbReference type="PROSITE" id="PS51257">
    <property type="entry name" value="PROKAR_LIPOPROTEIN"/>
    <property type="match status" value="1"/>
</dbReference>
<dbReference type="PANTHER" id="PTHR30329">
    <property type="entry name" value="STATOR ELEMENT OF FLAGELLAR MOTOR COMPLEX"/>
    <property type="match status" value="1"/>
</dbReference>
<evidence type="ECO:0000259" key="7">
    <source>
        <dbReference type="PROSITE" id="PS51123"/>
    </source>
</evidence>
<dbReference type="PRINTS" id="PR01021">
    <property type="entry name" value="OMPADOMAIN"/>
</dbReference>
<evidence type="ECO:0000256" key="5">
    <source>
        <dbReference type="PROSITE-ProRule" id="PRU00473"/>
    </source>
</evidence>
<feature type="signal peptide" evidence="6">
    <location>
        <begin position="1"/>
        <end position="19"/>
    </location>
</feature>
<protein>
    <submittedName>
        <fullName evidence="8">OOP family OmpA-OmpF porin</fullName>
    </submittedName>
</protein>
<dbReference type="Gene3D" id="3.30.1330.60">
    <property type="entry name" value="OmpA-like domain"/>
    <property type="match status" value="1"/>
</dbReference>
<feature type="domain" description="OmpA-like" evidence="7">
    <location>
        <begin position="80"/>
        <end position="194"/>
    </location>
</feature>
<keyword evidence="4" id="KW-0998">Cell outer membrane</keyword>
<keyword evidence="3 5" id="KW-0472">Membrane</keyword>
<dbReference type="InterPro" id="IPR001261">
    <property type="entry name" value="ArgE/DapE_CS"/>
</dbReference>
<dbReference type="PANTHER" id="PTHR30329:SF21">
    <property type="entry name" value="LIPOPROTEIN YIAD-RELATED"/>
    <property type="match status" value="1"/>
</dbReference>
<evidence type="ECO:0000313" key="8">
    <source>
        <dbReference type="EMBL" id="MET4575701.1"/>
    </source>
</evidence>
<evidence type="ECO:0000256" key="3">
    <source>
        <dbReference type="ARBA" id="ARBA00023136"/>
    </source>
</evidence>
<dbReference type="SUPFAM" id="SSF103088">
    <property type="entry name" value="OmpA-like"/>
    <property type="match status" value="1"/>
</dbReference>
<comment type="caution">
    <text evidence="8">The sequence shown here is derived from an EMBL/GenBank/DDBJ whole genome shotgun (WGS) entry which is preliminary data.</text>
</comment>
<dbReference type="Proteomes" id="UP001549320">
    <property type="component" value="Unassembled WGS sequence"/>
</dbReference>
<evidence type="ECO:0000313" key="9">
    <source>
        <dbReference type="Proteomes" id="UP001549320"/>
    </source>
</evidence>
<dbReference type="EMBL" id="JBEPSH010000002">
    <property type="protein sequence ID" value="MET4575701.1"/>
    <property type="molecule type" value="Genomic_DNA"/>
</dbReference>
<dbReference type="PROSITE" id="PS51123">
    <property type="entry name" value="OMPA_2"/>
    <property type="match status" value="1"/>
</dbReference>
<keyword evidence="2" id="KW-0378">Hydrolase</keyword>
<proteinExistence type="predicted"/>
<dbReference type="InterPro" id="IPR006665">
    <property type="entry name" value="OmpA-like"/>
</dbReference>
<evidence type="ECO:0000256" key="6">
    <source>
        <dbReference type="SAM" id="SignalP"/>
    </source>
</evidence>
<feature type="chain" id="PRO_5046436145" evidence="6">
    <location>
        <begin position="20"/>
        <end position="194"/>
    </location>
</feature>
<gene>
    <name evidence="8" type="ORF">ABIE13_000801</name>
</gene>
<dbReference type="InterPro" id="IPR036737">
    <property type="entry name" value="OmpA-like_sf"/>
</dbReference>
<accession>A0ABV2Q3V0</accession>
<evidence type="ECO:0000256" key="2">
    <source>
        <dbReference type="ARBA" id="ARBA00022801"/>
    </source>
</evidence>
<reference evidence="8 9" key="1">
    <citation type="submission" date="2024-06" db="EMBL/GenBank/DDBJ databases">
        <title>Sorghum-associated microbial communities from plants grown in Nebraska, USA.</title>
        <authorList>
            <person name="Schachtman D."/>
        </authorList>
    </citation>
    <scope>NUCLEOTIDE SEQUENCE [LARGE SCALE GENOMIC DNA]</scope>
    <source>
        <strain evidence="8 9">2709</strain>
    </source>
</reference>
<dbReference type="InterPro" id="IPR006664">
    <property type="entry name" value="OMP_bac"/>
</dbReference>
<organism evidence="8 9">
    <name type="scientific">Ottowia thiooxydans</name>
    <dbReference type="NCBI Taxonomy" id="219182"/>
    <lineage>
        <taxon>Bacteria</taxon>
        <taxon>Pseudomonadati</taxon>
        <taxon>Pseudomonadota</taxon>
        <taxon>Betaproteobacteria</taxon>
        <taxon>Burkholderiales</taxon>
        <taxon>Comamonadaceae</taxon>
        <taxon>Ottowia</taxon>
    </lineage>
</organism>
<evidence type="ECO:0000256" key="1">
    <source>
        <dbReference type="ARBA" id="ARBA00004442"/>
    </source>
</evidence>